<accession>A0ABY5D2R1</accession>
<reference evidence="4" key="1">
    <citation type="submission" date="2022-06" db="EMBL/GenBank/DDBJ databases">
        <authorList>
            <person name="Ping M."/>
        </authorList>
    </citation>
    <scope>NUCLEOTIDE SEQUENCE</scope>
    <source>
        <strain evidence="4">JCM11759T</strain>
    </source>
</reference>
<dbReference type="SUPFAM" id="SSF46894">
    <property type="entry name" value="C-terminal effector domain of the bipartite response regulators"/>
    <property type="match status" value="1"/>
</dbReference>
<dbReference type="SUPFAM" id="SSF52540">
    <property type="entry name" value="P-loop containing nucleoside triphosphate hydrolases"/>
    <property type="match status" value="1"/>
</dbReference>
<sequence>MGDMPLLSDTSPVFVGRLDHLRLLTEQAHRVRTGPPEMLLVGGDAGVGKSRLVAEFAATRPPGTVFLGACLQLGVDGLSYAPFTAVLRQILRERGRPPFESAAPGGIGEFARLLPELGEPSADRRENRGILFEQVLRLFDQVAGDDGITVVLEDLHWADGATRDLLVFLARNLDRPGTQIVATYRSDDLHRSHPLRRLLPELERLPRVGRIVLEPLTREEAGRQAAAIRGEVLGEDALNTLYQRSEGVPLFVEALAAADSCPDDDDPDLPDHFRDLFLEPLHRFDESAMAVLRVAAVGAVADSIEHEFLYHAAGLPEHELEAALHMLVDANVLRPGRTGYRFRHALLRDAVHEEILPGPHARLHLRFAQLIDEYPAVVPVDRRAAEQAHHYQAAQDLPRAMEAAWWAAVQAKKTLAFDERLDMLERVLALWDRVPDPSSRVEGLSWAQVISRAANTAISANRNRRALELVDEALATLSEDATDNETLTMRAVLLRQRGQARAYHVRDGGIGDLVRALELHPPHMPGYSQLLAILARECALLREDRAETLEQKLLRELADSGRGPRALAEMAIEAADTDSLSDACATADARITLGGAYMQEGDIGRGRPLMEQGLTEAKELRQPHMEARGAGNLGHFLRELGHHEEGMRVLDESLARHESLGWAPARKSFNHQNRAEILLELGDLRGTREIFRLYLSRDQRDGKHLHYIQAVEARAAAAMGDAAAARAAAGPKGDRSLLEAHRMNIVQLRAMGLLDAAVVEGDVAEALALSRDLLEKVALECAPGYTWPLLEQMAEAARPGSEQGRAERGHGTDNAEAACQIRALIARTAGKTPVAGLVQPAHSASVTALLAEGEGAATELAELWAAAVRAWEHTPMRLHLARARLHEAEARVAAGEREAAVLLTSQAHETATECGAVPLARTAEDLARRLGTGLSGGSVPPPAPAGLTGRETEVLRLLASGATNADIAAELFISPKTASVHVSNILGKLAVPNRATAGARAREFGLA</sequence>
<feature type="domain" description="HTH luxR-type" evidence="3">
    <location>
        <begin position="940"/>
        <end position="1005"/>
    </location>
</feature>
<dbReference type="Proteomes" id="UP001055940">
    <property type="component" value="Chromosome"/>
</dbReference>
<dbReference type="InterPro" id="IPR016032">
    <property type="entry name" value="Sig_transdc_resp-reg_C-effctor"/>
</dbReference>
<evidence type="ECO:0000256" key="2">
    <source>
        <dbReference type="ARBA" id="ARBA00022840"/>
    </source>
</evidence>
<gene>
    <name evidence="4" type="ORF">NE857_23825</name>
</gene>
<dbReference type="InterPro" id="IPR041664">
    <property type="entry name" value="AAA_16"/>
</dbReference>
<dbReference type="EMBL" id="CP099837">
    <property type="protein sequence ID" value="USY18322.1"/>
    <property type="molecule type" value="Genomic_DNA"/>
</dbReference>
<protein>
    <submittedName>
        <fullName evidence="4">AAA family ATPase</fullName>
    </submittedName>
</protein>
<evidence type="ECO:0000313" key="4">
    <source>
        <dbReference type="EMBL" id="USY18322.1"/>
    </source>
</evidence>
<dbReference type="Pfam" id="PF13191">
    <property type="entry name" value="AAA_16"/>
    <property type="match status" value="1"/>
</dbReference>
<keyword evidence="1" id="KW-0547">Nucleotide-binding</keyword>
<evidence type="ECO:0000313" key="5">
    <source>
        <dbReference type="Proteomes" id="UP001055940"/>
    </source>
</evidence>
<dbReference type="InterPro" id="IPR000792">
    <property type="entry name" value="Tscrpt_reg_LuxR_C"/>
</dbReference>
<dbReference type="CDD" id="cd06170">
    <property type="entry name" value="LuxR_C_like"/>
    <property type="match status" value="1"/>
</dbReference>
<dbReference type="SMART" id="SM00421">
    <property type="entry name" value="HTH_LUXR"/>
    <property type="match status" value="1"/>
</dbReference>
<dbReference type="PANTHER" id="PTHR16305">
    <property type="entry name" value="TESTICULAR SOLUBLE ADENYLYL CYCLASE"/>
    <property type="match status" value="1"/>
</dbReference>
<keyword evidence="2" id="KW-0067">ATP-binding</keyword>
<dbReference type="PRINTS" id="PR00038">
    <property type="entry name" value="HTHLUXR"/>
</dbReference>
<dbReference type="InterPro" id="IPR027417">
    <property type="entry name" value="P-loop_NTPase"/>
</dbReference>
<dbReference type="InterPro" id="IPR036388">
    <property type="entry name" value="WH-like_DNA-bd_sf"/>
</dbReference>
<organism evidence="4 5">
    <name type="scientific">Nocardiopsis exhalans</name>
    <dbReference type="NCBI Taxonomy" id="163604"/>
    <lineage>
        <taxon>Bacteria</taxon>
        <taxon>Bacillati</taxon>
        <taxon>Actinomycetota</taxon>
        <taxon>Actinomycetes</taxon>
        <taxon>Streptosporangiales</taxon>
        <taxon>Nocardiopsidaceae</taxon>
        <taxon>Nocardiopsis</taxon>
    </lineage>
</organism>
<dbReference type="RefSeq" id="WP_254417726.1">
    <property type="nucleotide sequence ID" value="NZ_BAAAJB010000052.1"/>
</dbReference>
<evidence type="ECO:0000259" key="3">
    <source>
        <dbReference type="PROSITE" id="PS50043"/>
    </source>
</evidence>
<dbReference type="Gene3D" id="1.10.10.10">
    <property type="entry name" value="Winged helix-like DNA-binding domain superfamily/Winged helix DNA-binding domain"/>
    <property type="match status" value="1"/>
</dbReference>
<proteinExistence type="predicted"/>
<evidence type="ECO:0000256" key="1">
    <source>
        <dbReference type="ARBA" id="ARBA00022741"/>
    </source>
</evidence>
<dbReference type="InterPro" id="IPR011990">
    <property type="entry name" value="TPR-like_helical_dom_sf"/>
</dbReference>
<dbReference type="Gene3D" id="1.25.40.10">
    <property type="entry name" value="Tetratricopeptide repeat domain"/>
    <property type="match status" value="1"/>
</dbReference>
<dbReference type="Pfam" id="PF00196">
    <property type="entry name" value="GerE"/>
    <property type="match status" value="1"/>
</dbReference>
<dbReference type="PROSITE" id="PS50043">
    <property type="entry name" value="HTH_LUXR_2"/>
    <property type="match status" value="1"/>
</dbReference>
<dbReference type="PANTHER" id="PTHR16305:SF35">
    <property type="entry name" value="TRANSCRIPTIONAL ACTIVATOR DOMAIN"/>
    <property type="match status" value="1"/>
</dbReference>
<name>A0ABY5D2R1_9ACTN</name>
<keyword evidence="5" id="KW-1185">Reference proteome</keyword>
<dbReference type="SUPFAM" id="SSF48452">
    <property type="entry name" value="TPR-like"/>
    <property type="match status" value="1"/>
</dbReference>